<dbReference type="Proteomes" id="UP000515928">
    <property type="component" value="Chromosome"/>
</dbReference>
<dbReference type="SUPFAM" id="SSF55008">
    <property type="entry name" value="HMA, heavy metal-associated domain"/>
    <property type="match status" value="1"/>
</dbReference>
<keyword evidence="4" id="KW-0104">Cadmium</keyword>
<reference evidence="17 18" key="1">
    <citation type="submission" date="2020-08" db="EMBL/GenBank/DDBJ databases">
        <title>Genome sequence of Erysipelothrix inopinata DSM 15511T.</title>
        <authorList>
            <person name="Hyun D.-W."/>
            <person name="Bae J.-W."/>
        </authorList>
    </citation>
    <scope>NUCLEOTIDE SEQUENCE [LARGE SCALE GENOMIC DNA]</scope>
    <source>
        <strain evidence="17 18">DSM 15511</strain>
    </source>
</reference>
<dbReference type="GO" id="GO:0016887">
    <property type="term" value="F:ATP hydrolysis activity"/>
    <property type="evidence" value="ECO:0007669"/>
    <property type="project" value="InterPro"/>
</dbReference>
<keyword evidence="3 15" id="KW-1003">Cell membrane</keyword>
<evidence type="ECO:0000256" key="8">
    <source>
        <dbReference type="ARBA" id="ARBA00022741"/>
    </source>
</evidence>
<dbReference type="InterPro" id="IPR018303">
    <property type="entry name" value="ATPase_P-typ_P_site"/>
</dbReference>
<dbReference type="NCBIfam" id="TIGR01525">
    <property type="entry name" value="ATPase-IB_hvy"/>
    <property type="match status" value="1"/>
</dbReference>
<dbReference type="InterPro" id="IPR059000">
    <property type="entry name" value="ATPase_P-type_domA"/>
</dbReference>
<evidence type="ECO:0000256" key="12">
    <source>
        <dbReference type="ARBA" id="ARBA00023136"/>
    </source>
</evidence>
<evidence type="ECO:0000256" key="1">
    <source>
        <dbReference type="ARBA" id="ARBA00004651"/>
    </source>
</evidence>
<dbReference type="PANTHER" id="PTHR48085">
    <property type="entry name" value="CADMIUM/ZINC-TRANSPORTING ATPASE HMA2-RELATED"/>
    <property type="match status" value="1"/>
</dbReference>
<dbReference type="PROSITE" id="PS50846">
    <property type="entry name" value="HMA_2"/>
    <property type="match status" value="1"/>
</dbReference>
<dbReference type="InterPro" id="IPR036163">
    <property type="entry name" value="HMA_dom_sf"/>
</dbReference>
<sequence>MIKTYKVEGLSCTNCSKKFEDNVRALPNVSDAKVSFNTGKITVNGDVDLDDLNKAGAFDKLQVIDLSNPSIDMGNNSKVRENLPLIISALIIMCAMITQSQFGEESIYTILLYISAIVIGGFSLFKEGFKDLLKLNFSMQSLMTIAIIGASLIGQWSEGAIVVILFALSEALERFSMDKARNSIRSLMDIAPKDALILKNDVEILVQVEDIEVGDIMIIKPGQKIPMDGVVAFGKTSVNQSAITGESVPVLKDVDDDVFAGTLNQDGLVKVSVTKLVADSTLAKIIHLVEEAQDEKAPAQAFVDKFSKYYTPTIMLISLLVIVLPPLFWGGEWNKWLYQGLSLLVVGCPCSLVISTPVSIVSSISNAAKHGVLIKGGIYLEEVGKLNAIAFDKTGTLTKGEPVVTDYVVTNPHRDNEYINIIYSLESYSQHPLASAIMKYISDEKIQIENLNIDNFLSVAGMGITGTIDSIHYKIGNSKLFDNIANEDRHHLSLYHELQSQGKTVMIFGTHDEILAIIAVADEVRDSSRDVIRRLHNMGIEHTIMLTGDNQSTAEVIGRQVGVTDIKGSLMPEDKLEYITQLKKEYMNVAMVGDGINDAPALASANVGIAMGGSGTDTALETADIALMNDNLDKLPFLVKLSKKTLAIIKQNIAISLVLKLIALLLIIPGWLTLWIAIIADMGATLLVTLNGLRLMRVSD</sequence>
<evidence type="ECO:0000256" key="3">
    <source>
        <dbReference type="ARBA" id="ARBA00022475"/>
    </source>
</evidence>
<dbReference type="InterPro" id="IPR017969">
    <property type="entry name" value="Heavy-metal-associated_CS"/>
</dbReference>
<dbReference type="SFLD" id="SFLDS00003">
    <property type="entry name" value="Haloacid_Dehalogenase"/>
    <property type="match status" value="1"/>
</dbReference>
<comment type="similarity">
    <text evidence="2 15">Belongs to the cation transport ATPase (P-type) (TC 3.A.3) family. Type IB subfamily.</text>
</comment>
<dbReference type="FunFam" id="2.70.150.10:FF:000002">
    <property type="entry name" value="Copper-transporting ATPase 1, putative"/>
    <property type="match status" value="1"/>
</dbReference>
<evidence type="ECO:0000259" key="16">
    <source>
        <dbReference type="PROSITE" id="PS50846"/>
    </source>
</evidence>
<evidence type="ECO:0000256" key="7">
    <source>
        <dbReference type="ARBA" id="ARBA00022723"/>
    </source>
</evidence>
<evidence type="ECO:0000256" key="15">
    <source>
        <dbReference type="RuleBase" id="RU362081"/>
    </source>
</evidence>
<keyword evidence="6 15" id="KW-0812">Transmembrane</keyword>
<dbReference type="GO" id="GO:0008551">
    <property type="term" value="F:P-type cadmium transporter activity"/>
    <property type="evidence" value="ECO:0007669"/>
    <property type="project" value="UniProtKB-EC"/>
</dbReference>
<dbReference type="CDD" id="cd00371">
    <property type="entry name" value="HMA"/>
    <property type="match status" value="1"/>
</dbReference>
<evidence type="ECO:0000256" key="11">
    <source>
        <dbReference type="ARBA" id="ARBA00022989"/>
    </source>
</evidence>
<dbReference type="PRINTS" id="PR00119">
    <property type="entry name" value="CATATPASE"/>
</dbReference>
<keyword evidence="8 15" id="KW-0547">Nucleotide-binding</keyword>
<gene>
    <name evidence="17" type="primary">cadA</name>
    <name evidence="17" type="ORF">H9L01_04250</name>
</gene>
<comment type="subcellular location">
    <subcellularLocation>
        <location evidence="1">Cell membrane</location>
        <topology evidence="1">Multi-pass membrane protein</topology>
    </subcellularLocation>
</comment>
<protein>
    <recommendedName>
        <fullName evidence="13">Cd(2+)-exporting ATPase</fullName>
        <ecNumber evidence="13">7.2.2.21</ecNumber>
    </recommendedName>
</protein>
<evidence type="ECO:0000256" key="2">
    <source>
        <dbReference type="ARBA" id="ARBA00006024"/>
    </source>
</evidence>
<dbReference type="SUPFAM" id="SSF81653">
    <property type="entry name" value="Calcium ATPase, transduction domain A"/>
    <property type="match status" value="1"/>
</dbReference>
<keyword evidence="11 15" id="KW-1133">Transmembrane helix</keyword>
<organism evidence="17 18">
    <name type="scientific">Erysipelothrix inopinata</name>
    <dbReference type="NCBI Taxonomy" id="225084"/>
    <lineage>
        <taxon>Bacteria</taxon>
        <taxon>Bacillati</taxon>
        <taxon>Bacillota</taxon>
        <taxon>Erysipelotrichia</taxon>
        <taxon>Erysipelotrichales</taxon>
        <taxon>Erysipelotrichaceae</taxon>
        <taxon>Erysipelothrix</taxon>
    </lineage>
</organism>
<dbReference type="SFLD" id="SFLDF00027">
    <property type="entry name" value="p-type_atpase"/>
    <property type="match status" value="1"/>
</dbReference>
<dbReference type="EMBL" id="CP060715">
    <property type="protein sequence ID" value="QNN61572.1"/>
    <property type="molecule type" value="Genomic_DNA"/>
</dbReference>
<evidence type="ECO:0000313" key="17">
    <source>
        <dbReference type="EMBL" id="QNN61572.1"/>
    </source>
</evidence>
<dbReference type="InterPro" id="IPR001757">
    <property type="entry name" value="P_typ_ATPase"/>
</dbReference>
<dbReference type="SUPFAM" id="SSF81665">
    <property type="entry name" value="Calcium ATPase, transmembrane domain M"/>
    <property type="match status" value="1"/>
</dbReference>
<dbReference type="AlphaFoldDB" id="A0A7G9S147"/>
<evidence type="ECO:0000256" key="10">
    <source>
        <dbReference type="ARBA" id="ARBA00022967"/>
    </source>
</evidence>
<dbReference type="InterPro" id="IPR051014">
    <property type="entry name" value="Cation_Transport_ATPase_IB"/>
</dbReference>
<dbReference type="InterPro" id="IPR023298">
    <property type="entry name" value="ATPase_P-typ_TM_dom_sf"/>
</dbReference>
<evidence type="ECO:0000256" key="13">
    <source>
        <dbReference type="ARBA" id="ARBA00039103"/>
    </source>
</evidence>
<dbReference type="PROSITE" id="PS00154">
    <property type="entry name" value="ATPASE_E1_E2"/>
    <property type="match status" value="1"/>
</dbReference>
<dbReference type="Pfam" id="PF00702">
    <property type="entry name" value="Hydrolase"/>
    <property type="match status" value="1"/>
</dbReference>
<evidence type="ECO:0000256" key="9">
    <source>
        <dbReference type="ARBA" id="ARBA00022840"/>
    </source>
</evidence>
<keyword evidence="7 15" id="KW-0479">Metal-binding</keyword>
<evidence type="ECO:0000256" key="5">
    <source>
        <dbReference type="ARBA" id="ARBA00022553"/>
    </source>
</evidence>
<dbReference type="PRINTS" id="PR00941">
    <property type="entry name" value="CDATPASE"/>
</dbReference>
<feature type="transmembrane region" description="Helical" evidence="15">
    <location>
        <begin position="309"/>
        <end position="329"/>
    </location>
</feature>
<accession>A0A7G9S147</accession>
<name>A0A7G9S147_9FIRM</name>
<keyword evidence="10" id="KW-1278">Translocase</keyword>
<dbReference type="GO" id="GO:0005524">
    <property type="term" value="F:ATP binding"/>
    <property type="evidence" value="ECO:0007669"/>
    <property type="project" value="UniProtKB-UniRule"/>
</dbReference>
<dbReference type="NCBIfam" id="TIGR01511">
    <property type="entry name" value="ATPase-IB1_Cu"/>
    <property type="match status" value="1"/>
</dbReference>
<evidence type="ECO:0000256" key="6">
    <source>
        <dbReference type="ARBA" id="ARBA00022692"/>
    </source>
</evidence>
<dbReference type="PROSITE" id="PS01229">
    <property type="entry name" value="COF_2"/>
    <property type="match status" value="1"/>
</dbReference>
<evidence type="ECO:0000313" key="18">
    <source>
        <dbReference type="Proteomes" id="UP000515928"/>
    </source>
</evidence>
<dbReference type="CDD" id="cd07545">
    <property type="entry name" value="P-type_ATPase_Cd-like"/>
    <property type="match status" value="1"/>
</dbReference>
<dbReference type="InterPro" id="IPR027256">
    <property type="entry name" value="P-typ_ATPase_IB"/>
</dbReference>
<dbReference type="InterPro" id="IPR023214">
    <property type="entry name" value="HAD_sf"/>
</dbReference>
<dbReference type="Pfam" id="PF00403">
    <property type="entry name" value="HMA"/>
    <property type="match status" value="1"/>
</dbReference>
<dbReference type="Gene3D" id="3.40.50.1000">
    <property type="entry name" value="HAD superfamily/HAD-like"/>
    <property type="match status" value="1"/>
</dbReference>
<dbReference type="GO" id="GO:0005886">
    <property type="term" value="C:plasma membrane"/>
    <property type="evidence" value="ECO:0007669"/>
    <property type="project" value="UniProtKB-SubCell"/>
</dbReference>
<dbReference type="EC" id="7.2.2.21" evidence="13"/>
<dbReference type="Gene3D" id="2.70.150.10">
    <property type="entry name" value="Calcium-transporting ATPase, cytoplasmic transduction domain A"/>
    <property type="match status" value="1"/>
</dbReference>
<dbReference type="InterPro" id="IPR044492">
    <property type="entry name" value="P_typ_ATPase_HD_dom"/>
</dbReference>
<evidence type="ECO:0000256" key="14">
    <source>
        <dbReference type="ARBA" id="ARBA00049338"/>
    </source>
</evidence>
<dbReference type="Pfam" id="PF00122">
    <property type="entry name" value="E1-E2_ATPase"/>
    <property type="match status" value="1"/>
</dbReference>
<feature type="transmembrane region" description="Helical" evidence="15">
    <location>
        <begin position="341"/>
        <end position="361"/>
    </location>
</feature>
<keyword evidence="18" id="KW-1185">Reference proteome</keyword>
<dbReference type="InterPro" id="IPR006121">
    <property type="entry name" value="HMA_dom"/>
</dbReference>
<feature type="domain" description="HMA" evidence="16">
    <location>
        <begin position="1"/>
        <end position="64"/>
    </location>
</feature>
<dbReference type="KEGG" id="eio:H9L01_04250"/>
<evidence type="ECO:0000256" key="4">
    <source>
        <dbReference type="ARBA" id="ARBA00022539"/>
    </source>
</evidence>
<feature type="transmembrane region" description="Helical" evidence="15">
    <location>
        <begin position="647"/>
        <end position="668"/>
    </location>
</feature>
<keyword evidence="5" id="KW-0597">Phosphoprotein</keyword>
<dbReference type="Gene3D" id="3.40.1110.10">
    <property type="entry name" value="Calcium-transporting ATPase, cytoplasmic domain N"/>
    <property type="match status" value="1"/>
</dbReference>
<keyword evidence="9 15" id="KW-0067">ATP-binding</keyword>
<proteinExistence type="inferred from homology"/>
<dbReference type="SUPFAM" id="SSF56784">
    <property type="entry name" value="HAD-like"/>
    <property type="match status" value="1"/>
</dbReference>
<dbReference type="SFLD" id="SFLDG00002">
    <property type="entry name" value="C1.7:_P-type_atpase_like"/>
    <property type="match status" value="1"/>
</dbReference>
<dbReference type="Gene3D" id="3.30.70.100">
    <property type="match status" value="1"/>
</dbReference>
<comment type="catalytic activity">
    <reaction evidence="14">
        <text>Cd(2+)(in) + ATP + H2O = Cd(2+)(out) + ADP + phosphate + H(+)</text>
        <dbReference type="Rhea" id="RHEA:12132"/>
        <dbReference type="ChEBI" id="CHEBI:15377"/>
        <dbReference type="ChEBI" id="CHEBI:15378"/>
        <dbReference type="ChEBI" id="CHEBI:30616"/>
        <dbReference type="ChEBI" id="CHEBI:43474"/>
        <dbReference type="ChEBI" id="CHEBI:48775"/>
        <dbReference type="ChEBI" id="CHEBI:456216"/>
        <dbReference type="EC" id="7.2.2.21"/>
    </reaction>
</comment>
<dbReference type="RefSeq" id="WP_187534771.1">
    <property type="nucleotide sequence ID" value="NZ_CBCSHU010000003.1"/>
</dbReference>
<dbReference type="InterPro" id="IPR008250">
    <property type="entry name" value="ATPase_P-typ_transduc_dom_A_sf"/>
</dbReference>
<dbReference type="NCBIfam" id="TIGR01494">
    <property type="entry name" value="ATPase_P-type"/>
    <property type="match status" value="1"/>
</dbReference>
<dbReference type="NCBIfam" id="TIGR01512">
    <property type="entry name" value="ATPase-IB2_Cd"/>
    <property type="match status" value="1"/>
</dbReference>
<dbReference type="PANTHER" id="PTHR48085:SF5">
    <property type="entry name" value="CADMIUM_ZINC-TRANSPORTING ATPASE HMA4-RELATED"/>
    <property type="match status" value="1"/>
</dbReference>
<dbReference type="GO" id="GO:0046872">
    <property type="term" value="F:metal ion binding"/>
    <property type="evidence" value="ECO:0007669"/>
    <property type="project" value="UniProtKB-KW"/>
</dbReference>
<dbReference type="InterPro" id="IPR023299">
    <property type="entry name" value="ATPase_P-typ_cyto_dom_N"/>
</dbReference>
<feature type="transmembrane region" description="Helical" evidence="15">
    <location>
        <begin position="106"/>
        <end position="125"/>
    </location>
</feature>
<keyword evidence="12 15" id="KW-0472">Membrane</keyword>
<dbReference type="InterPro" id="IPR036412">
    <property type="entry name" value="HAD-like_sf"/>
</dbReference>
<dbReference type="PROSITE" id="PS01047">
    <property type="entry name" value="HMA_1"/>
    <property type="match status" value="1"/>
</dbReference>